<dbReference type="FunFam" id="4.10.170.10:FF:000002">
    <property type="entry name" value="serine/threonine-protein kinase 3"/>
    <property type="match status" value="1"/>
</dbReference>
<dbReference type="Proteomes" id="UP001487740">
    <property type="component" value="Unassembled WGS sequence"/>
</dbReference>
<evidence type="ECO:0000256" key="12">
    <source>
        <dbReference type="SAM" id="MobiDB-lite"/>
    </source>
</evidence>
<dbReference type="GO" id="GO:0005737">
    <property type="term" value="C:cytoplasm"/>
    <property type="evidence" value="ECO:0007669"/>
    <property type="project" value="UniProtKB-SubCell"/>
</dbReference>
<evidence type="ECO:0000259" key="14">
    <source>
        <dbReference type="PROSITE" id="PS50951"/>
    </source>
</evidence>
<dbReference type="SUPFAM" id="SSF56112">
    <property type="entry name" value="Protein kinase-like (PK-like)"/>
    <property type="match status" value="1"/>
</dbReference>
<feature type="compositionally biased region" description="Low complexity" evidence="12">
    <location>
        <begin position="608"/>
        <end position="632"/>
    </location>
</feature>
<dbReference type="EMBL" id="JARAKH010000036">
    <property type="protein sequence ID" value="KAK8383958.1"/>
    <property type="molecule type" value="Genomic_DNA"/>
</dbReference>
<evidence type="ECO:0000256" key="5">
    <source>
        <dbReference type="ARBA" id="ARBA00022527"/>
    </source>
</evidence>
<protein>
    <recommendedName>
        <fullName evidence="3">non-specific serine/threonine protein kinase</fullName>
        <ecNumber evidence="3">2.7.11.1</ecNumber>
    </recommendedName>
</protein>
<dbReference type="CDD" id="cd21889">
    <property type="entry name" value="SARAH_Hpo"/>
    <property type="match status" value="1"/>
</dbReference>
<dbReference type="InterPro" id="IPR011009">
    <property type="entry name" value="Kinase-like_dom_sf"/>
</dbReference>
<dbReference type="GO" id="GO:0051262">
    <property type="term" value="P:protein tetramerization"/>
    <property type="evidence" value="ECO:0007669"/>
    <property type="project" value="InterPro"/>
</dbReference>
<keyword evidence="7" id="KW-0808">Transferase</keyword>
<dbReference type="PANTHER" id="PTHR48012:SF2">
    <property type="entry name" value="STERILE20-LIKE KINASE, ISOFORM B"/>
    <property type="match status" value="1"/>
</dbReference>
<dbReference type="InterPro" id="IPR011524">
    <property type="entry name" value="SARAH_dom"/>
</dbReference>
<evidence type="ECO:0000256" key="7">
    <source>
        <dbReference type="ARBA" id="ARBA00022679"/>
    </source>
</evidence>
<evidence type="ECO:0000313" key="15">
    <source>
        <dbReference type="EMBL" id="KAK8383958.1"/>
    </source>
</evidence>
<evidence type="ECO:0000256" key="8">
    <source>
        <dbReference type="ARBA" id="ARBA00022741"/>
    </source>
</evidence>
<dbReference type="InterPro" id="IPR017441">
    <property type="entry name" value="Protein_kinase_ATP_BS"/>
</dbReference>
<feature type="domain" description="SARAH" evidence="14">
    <location>
        <begin position="757"/>
        <end position="804"/>
    </location>
</feature>
<dbReference type="Pfam" id="PF11629">
    <property type="entry name" value="Mst1_SARAH"/>
    <property type="match status" value="1"/>
</dbReference>
<evidence type="ECO:0000256" key="1">
    <source>
        <dbReference type="ARBA" id="ARBA00004496"/>
    </source>
</evidence>
<dbReference type="Gene3D" id="1.10.510.10">
    <property type="entry name" value="Transferase(Phosphotransferase) domain 1"/>
    <property type="match status" value="1"/>
</dbReference>
<dbReference type="GO" id="GO:0043068">
    <property type="term" value="P:positive regulation of programmed cell death"/>
    <property type="evidence" value="ECO:0007669"/>
    <property type="project" value="UniProtKB-ARBA"/>
</dbReference>
<proteinExistence type="inferred from homology"/>
<reference evidence="15 16" key="1">
    <citation type="submission" date="2023-03" db="EMBL/GenBank/DDBJ databases">
        <title>High-quality genome of Scylla paramamosain provides insights in environmental adaptation.</title>
        <authorList>
            <person name="Zhang L."/>
        </authorList>
    </citation>
    <scope>NUCLEOTIDE SEQUENCE [LARGE SCALE GENOMIC DNA]</scope>
    <source>
        <strain evidence="15">LZ_2023a</strain>
        <tissue evidence="15">Muscle</tissue>
    </source>
</reference>
<dbReference type="GO" id="GO:0005524">
    <property type="term" value="F:ATP binding"/>
    <property type="evidence" value="ECO:0007669"/>
    <property type="project" value="UniProtKB-UniRule"/>
</dbReference>
<dbReference type="InterPro" id="IPR000719">
    <property type="entry name" value="Prot_kinase_dom"/>
</dbReference>
<name>A0AAW0T9T1_SCYPA</name>
<feature type="compositionally biased region" description="Polar residues" evidence="12">
    <location>
        <begin position="588"/>
        <end position="601"/>
    </location>
</feature>
<comment type="caution">
    <text evidence="15">The sequence shown here is derived from an EMBL/GenBank/DDBJ whole genome shotgun (WGS) entry which is preliminary data.</text>
</comment>
<keyword evidence="4" id="KW-0963">Cytoplasm</keyword>
<dbReference type="AlphaFoldDB" id="A0AAW0T9T1"/>
<accession>A0AAW0T9T1</accession>
<dbReference type="CDD" id="cd06612">
    <property type="entry name" value="STKc_MST1_2"/>
    <property type="match status" value="1"/>
</dbReference>
<dbReference type="InterPro" id="IPR036674">
    <property type="entry name" value="p53_tetramer_sf"/>
</dbReference>
<dbReference type="GO" id="GO:0007165">
    <property type="term" value="P:signal transduction"/>
    <property type="evidence" value="ECO:0007669"/>
    <property type="project" value="InterPro"/>
</dbReference>
<keyword evidence="9" id="KW-0418">Kinase</keyword>
<evidence type="ECO:0000256" key="6">
    <source>
        <dbReference type="ARBA" id="ARBA00022553"/>
    </source>
</evidence>
<feature type="region of interest" description="Disordered" evidence="12">
    <location>
        <begin position="407"/>
        <end position="632"/>
    </location>
</feature>
<feature type="compositionally biased region" description="Basic and acidic residues" evidence="12">
    <location>
        <begin position="700"/>
        <end position="716"/>
    </location>
</feature>
<evidence type="ECO:0000259" key="13">
    <source>
        <dbReference type="PROSITE" id="PS50011"/>
    </source>
</evidence>
<dbReference type="SMART" id="SM00220">
    <property type="entry name" value="S_TKc"/>
    <property type="match status" value="1"/>
</dbReference>
<dbReference type="FunFam" id="3.30.200.20:FF:000040">
    <property type="entry name" value="Dual specificity mitogen-activated protein kinase kinase"/>
    <property type="match status" value="1"/>
</dbReference>
<feature type="compositionally biased region" description="Low complexity" evidence="12">
    <location>
        <begin position="566"/>
        <end position="579"/>
    </location>
</feature>
<dbReference type="GO" id="GO:0010508">
    <property type="term" value="P:positive regulation of autophagy"/>
    <property type="evidence" value="ECO:0007669"/>
    <property type="project" value="UniProtKB-ARBA"/>
</dbReference>
<keyword evidence="6" id="KW-0597">Phosphoprotein</keyword>
<dbReference type="FunFam" id="1.10.510.10:FF:000075">
    <property type="entry name" value="Serine/threonine-protein kinase 3"/>
    <property type="match status" value="1"/>
</dbReference>
<feature type="region of interest" description="Disordered" evidence="12">
    <location>
        <begin position="672"/>
        <end position="716"/>
    </location>
</feature>
<dbReference type="PROSITE" id="PS50951">
    <property type="entry name" value="SARAH"/>
    <property type="match status" value="1"/>
</dbReference>
<evidence type="ECO:0000313" key="16">
    <source>
        <dbReference type="Proteomes" id="UP001487740"/>
    </source>
</evidence>
<comment type="subcellular location">
    <subcellularLocation>
        <location evidence="1">Cytoplasm</location>
    </subcellularLocation>
</comment>
<evidence type="ECO:0000256" key="11">
    <source>
        <dbReference type="PROSITE-ProRule" id="PRU10141"/>
    </source>
</evidence>
<feature type="compositionally biased region" description="Basic residues" evidence="12">
    <location>
        <begin position="434"/>
        <end position="450"/>
    </location>
</feature>
<dbReference type="PROSITE" id="PS00107">
    <property type="entry name" value="PROTEIN_KINASE_ATP"/>
    <property type="match status" value="1"/>
</dbReference>
<organism evidence="15 16">
    <name type="scientific">Scylla paramamosain</name>
    <name type="common">Mud crab</name>
    <dbReference type="NCBI Taxonomy" id="85552"/>
    <lineage>
        <taxon>Eukaryota</taxon>
        <taxon>Metazoa</taxon>
        <taxon>Ecdysozoa</taxon>
        <taxon>Arthropoda</taxon>
        <taxon>Crustacea</taxon>
        <taxon>Multicrustacea</taxon>
        <taxon>Malacostraca</taxon>
        <taxon>Eumalacostraca</taxon>
        <taxon>Eucarida</taxon>
        <taxon>Decapoda</taxon>
        <taxon>Pleocyemata</taxon>
        <taxon>Brachyura</taxon>
        <taxon>Eubrachyura</taxon>
        <taxon>Portunoidea</taxon>
        <taxon>Portunidae</taxon>
        <taxon>Portuninae</taxon>
        <taxon>Scylla</taxon>
    </lineage>
</organism>
<keyword evidence="8 11" id="KW-0547">Nucleotide-binding</keyword>
<dbReference type="Gene3D" id="4.10.170.10">
    <property type="entry name" value="p53-like tetramerisation domain"/>
    <property type="match status" value="1"/>
</dbReference>
<dbReference type="InterPro" id="IPR024205">
    <property type="entry name" value="Mst1_2_SARAH_domain"/>
</dbReference>
<dbReference type="PROSITE" id="PS50011">
    <property type="entry name" value="PROTEIN_KINASE_DOM"/>
    <property type="match status" value="1"/>
</dbReference>
<feature type="compositionally biased region" description="Polar residues" evidence="12">
    <location>
        <begin position="464"/>
        <end position="475"/>
    </location>
</feature>
<sequence>MESLEFKQKLLHPGIAPSIHCHTCKPHVPKHTCTTTNPSSSFLSASLSSYSSSPSSTTSSLRLRSIPHTLRFPAAAPSGESHSKHCEEQNENGELVKLSEESLMRQPEEVFDIICKLGEGSYGSVYKALHKESGQVLAIKQVPIDTDLQEIIKEISIMQQCDSHHVVKYYGSYFKDSDLWIVMEYCGAGSVSDIMRLRKKTLTEEEIATVVYDTLRGLEYLHLRRKIHRDIKAGNILLNTQGHAKLADFGVAGQLSDTMAKRNTVIGTPFWMAPEVIQEIGYDCVADIWSLGITALEMAEGKPPYGDIHPMRAIFMIPTKPPPSFREPDQWQPEFIDFVSRCLVKNPEERATATELLQHPFIRGAQPSSILRTMLEEAMEIRESQNANRQNQIKHITESQVAQLQLPSPGTQMEQDNRNNQHNQMHHQPPPPLSHHHHHNHHHNLHHHHNLVNTEMQDDDEVDSSTMVRYSSGDSGTLRPLPSDGTLKAPVDDGGTLRALGGGTGTLSTDLGTMVINSDNEEEDEDSTMKRHDTAPGERVDRPLFLDYFDKKEQEKKARSKGVKDSSSSPQQAVSPPQQYVGTGRPIVSQQHPAMQSSQMTVDDKHLAQQQQAHLLQQSAQPSTIQPQQLHLTQQQQQQQLQQQHAQQNTQKSQQQVQQQQQQQQAQQQQQQLQQQYPTGEGTMVYTPPAVVHPQPKPLSAEERRKFEQMGEEEKNNDLQRQLVQMNNPAHHRPPPARGVAAENQPKFQRSFIDGDFDFLKHLTYEELHQRMATLDQEMEREIDELRQRYQAKRQPILDAMDQKRKRQQNF</sequence>
<feature type="binding site" evidence="11">
    <location>
        <position position="140"/>
    </location>
    <ligand>
        <name>ATP</name>
        <dbReference type="ChEBI" id="CHEBI:30616"/>
    </ligand>
</feature>
<evidence type="ECO:0000256" key="4">
    <source>
        <dbReference type="ARBA" id="ARBA00022490"/>
    </source>
</evidence>
<feature type="region of interest" description="Disordered" evidence="12">
    <location>
        <begin position="792"/>
        <end position="811"/>
    </location>
</feature>
<dbReference type="Pfam" id="PF00069">
    <property type="entry name" value="Pkinase"/>
    <property type="match status" value="1"/>
</dbReference>
<keyword evidence="16" id="KW-1185">Reference proteome</keyword>
<dbReference type="PANTHER" id="PTHR48012">
    <property type="entry name" value="STERILE20-LIKE KINASE, ISOFORM B-RELATED"/>
    <property type="match status" value="1"/>
</dbReference>
<evidence type="ECO:0000256" key="3">
    <source>
        <dbReference type="ARBA" id="ARBA00012513"/>
    </source>
</evidence>
<gene>
    <name evidence="15" type="ORF">O3P69_016010</name>
</gene>
<dbReference type="InterPro" id="IPR050629">
    <property type="entry name" value="STE20/SPS1-PAK"/>
</dbReference>
<feature type="domain" description="Protein kinase" evidence="13">
    <location>
        <begin position="111"/>
        <end position="362"/>
    </location>
</feature>
<dbReference type="EC" id="2.7.11.1" evidence="3"/>
<keyword evidence="5" id="KW-0723">Serine/threonine-protein kinase</keyword>
<evidence type="ECO:0000256" key="2">
    <source>
        <dbReference type="ARBA" id="ARBA00008874"/>
    </source>
</evidence>
<evidence type="ECO:0000256" key="10">
    <source>
        <dbReference type="ARBA" id="ARBA00022840"/>
    </source>
</evidence>
<feature type="compositionally biased region" description="Basic and acidic residues" evidence="12">
    <location>
        <begin position="527"/>
        <end position="557"/>
    </location>
</feature>
<evidence type="ECO:0000256" key="9">
    <source>
        <dbReference type="ARBA" id="ARBA00022777"/>
    </source>
</evidence>
<dbReference type="GO" id="GO:0004674">
    <property type="term" value="F:protein serine/threonine kinase activity"/>
    <property type="evidence" value="ECO:0007669"/>
    <property type="project" value="UniProtKB-KW"/>
</dbReference>
<keyword evidence="10 11" id="KW-0067">ATP-binding</keyword>
<comment type="similarity">
    <text evidence="2">Belongs to the protein kinase superfamily. STE Ser/Thr protein kinase family. STE20 subfamily.</text>
</comment>